<protein>
    <submittedName>
        <fullName evidence="2">Uncharacterized protein</fullName>
    </submittedName>
</protein>
<accession>A0AA42BWQ5</accession>
<dbReference type="EMBL" id="JANLCK010000007">
    <property type="protein sequence ID" value="MCS5726863.1"/>
    <property type="molecule type" value="Genomic_DNA"/>
</dbReference>
<comment type="caution">
    <text evidence="2">The sequence shown here is derived from an EMBL/GenBank/DDBJ whole genome shotgun (WGS) entry which is preliminary data.</text>
</comment>
<proteinExistence type="predicted"/>
<keyword evidence="3" id="KW-1185">Reference proteome</keyword>
<reference evidence="2" key="1">
    <citation type="submission" date="2022-08" db="EMBL/GenBank/DDBJ databases">
        <authorList>
            <person name="Deng Y."/>
            <person name="Han X.-F."/>
            <person name="Zhang Y.-Q."/>
        </authorList>
    </citation>
    <scope>NUCLEOTIDE SEQUENCE</scope>
    <source>
        <strain evidence="2">CPCC 203407</strain>
    </source>
</reference>
<dbReference type="AlphaFoldDB" id="A0AA42BWQ5"/>
<feature type="compositionally biased region" description="Acidic residues" evidence="1">
    <location>
        <begin position="86"/>
        <end position="95"/>
    </location>
</feature>
<sequence>MAISALHPLPRRILARRVVTLGAGTLLAAGAVLGLSGCGDADAQTPYPERTESGTPVPPDDDITPAPEPTGPSVDETDFPTPVPTTEDDSDTLDG</sequence>
<organism evidence="2 3">
    <name type="scientific">Herbiconiux oxytropis</name>
    <dbReference type="NCBI Taxonomy" id="2970915"/>
    <lineage>
        <taxon>Bacteria</taxon>
        <taxon>Bacillati</taxon>
        <taxon>Actinomycetota</taxon>
        <taxon>Actinomycetes</taxon>
        <taxon>Micrococcales</taxon>
        <taxon>Microbacteriaceae</taxon>
        <taxon>Herbiconiux</taxon>
    </lineage>
</organism>
<evidence type="ECO:0000313" key="3">
    <source>
        <dbReference type="Proteomes" id="UP001165587"/>
    </source>
</evidence>
<dbReference type="RefSeq" id="WP_259529741.1">
    <property type="nucleotide sequence ID" value="NZ_JANLCK010000007.1"/>
</dbReference>
<name>A0AA42BWQ5_9MICO</name>
<dbReference type="Proteomes" id="UP001165587">
    <property type="component" value="Unassembled WGS sequence"/>
</dbReference>
<evidence type="ECO:0000256" key="1">
    <source>
        <dbReference type="SAM" id="MobiDB-lite"/>
    </source>
</evidence>
<gene>
    <name evidence="2" type="ORF">N1028_13265</name>
</gene>
<evidence type="ECO:0000313" key="2">
    <source>
        <dbReference type="EMBL" id="MCS5726863.1"/>
    </source>
</evidence>
<feature type="region of interest" description="Disordered" evidence="1">
    <location>
        <begin position="37"/>
        <end position="95"/>
    </location>
</feature>